<accession>A0A8I3ME17</accession>
<evidence type="ECO:0000256" key="20">
    <source>
        <dbReference type="ARBA" id="ARBA00031355"/>
    </source>
</evidence>
<dbReference type="GO" id="GO:0030890">
    <property type="term" value="P:positive regulation of B cell proliferation"/>
    <property type="evidence" value="ECO:0000318"/>
    <property type="project" value="GO_Central"/>
</dbReference>
<dbReference type="GO" id="GO:0016849">
    <property type="term" value="F:phosphorus-oxygen lyase activity"/>
    <property type="evidence" value="ECO:0000318"/>
    <property type="project" value="GO_Central"/>
</dbReference>
<dbReference type="CDD" id="cd04759">
    <property type="entry name" value="Rib_hydrolase"/>
    <property type="match status" value="1"/>
</dbReference>
<dbReference type="SUPFAM" id="SSF52309">
    <property type="entry name" value="N-(deoxy)ribosyltransferase-like"/>
    <property type="match status" value="1"/>
</dbReference>
<gene>
    <name evidence="24" type="primary">CD38</name>
</gene>
<evidence type="ECO:0000256" key="22">
    <source>
        <dbReference type="ARBA" id="ARBA00049238"/>
    </source>
</evidence>
<evidence type="ECO:0000256" key="8">
    <source>
        <dbReference type="ARBA" id="ARBA00022692"/>
    </source>
</evidence>
<dbReference type="FunCoup" id="A0A8I3ME17">
    <property type="interactions" value="56"/>
</dbReference>
<comment type="subcellular location">
    <subcellularLocation>
        <location evidence="1">Membrane</location>
        <topology evidence="1">Single-pass type II membrane protein</topology>
    </subcellularLocation>
</comment>
<keyword evidence="8 23" id="KW-0812">Transmembrane</keyword>
<sequence length="362" mass="41178">MSQMVLVLRNLERVRASQSRHLQRKRKVAVAASPWKCKVRSLSAQESGNPSVDPMANHRFSSVSEEEKPCCGISRKAQICLCVLFILLIVVGIAVPVGILMWRQPPKHKEWKGPGTTAHFYEILLGRCYTYTQVVRPEQRHTDCQKIGKAFTSAFLSKDPCGSTEQDYRPLMELTTQIVPCDKTVFWSKSSELAHDYTRVQRDMYTLEDTLLGYMADGLKWCGDTSSSEMNYQSCPHWREDCSNNSVSVFWNTVSKRFAEDACGVVHVVLNGSISNTFDEKSTFGRVEVFNLHPEKVHTLKAWVMHNIESVPSDSCSSSSVNNLKQILKTRNIIFICQNNYRPVRLLQCVKNPEHSSCKYNL</sequence>
<dbReference type="OrthoDB" id="10028716at2759"/>
<dbReference type="EC" id="2.4.99.20" evidence="5"/>
<dbReference type="Proteomes" id="UP000805418">
    <property type="component" value="Chromosome 3"/>
</dbReference>
<evidence type="ECO:0000256" key="23">
    <source>
        <dbReference type="SAM" id="Phobius"/>
    </source>
</evidence>
<dbReference type="GO" id="GO:0061809">
    <property type="term" value="F:NAD+ nucleosidase activity, cyclic ADP-ribose generating"/>
    <property type="evidence" value="ECO:0007669"/>
    <property type="project" value="UniProtKB-EC"/>
</dbReference>
<keyword evidence="25" id="KW-1185">Reference proteome</keyword>
<keyword evidence="9" id="KW-0378">Hydrolase</keyword>
<keyword evidence="7" id="KW-0808">Transferase</keyword>
<dbReference type="Gene3D" id="1.20.82.10">
    <property type="entry name" value="ADP Ribosyl Cyclase, Chain A, domain 1"/>
    <property type="match status" value="1"/>
</dbReference>
<keyword evidence="10" id="KW-0521">NADP</keyword>
<dbReference type="Reactome" id="R-CFA-196807">
    <property type="pathway name" value="Nicotinate metabolism"/>
</dbReference>
<keyword evidence="12 23" id="KW-1133">Transmembrane helix</keyword>
<reference evidence="24" key="2">
    <citation type="submission" date="2025-08" db="UniProtKB">
        <authorList>
            <consortium name="Ensembl"/>
        </authorList>
    </citation>
    <scope>IDENTIFICATION</scope>
    <source>
        <strain evidence="24">Boxer</strain>
    </source>
</reference>
<evidence type="ECO:0000256" key="16">
    <source>
        <dbReference type="ARBA" id="ARBA00023180"/>
    </source>
</evidence>
<dbReference type="InterPro" id="IPR003193">
    <property type="entry name" value="ADP-ribosyl_cyclase"/>
</dbReference>
<evidence type="ECO:0000256" key="15">
    <source>
        <dbReference type="ARBA" id="ARBA00023157"/>
    </source>
</evidence>
<evidence type="ECO:0000256" key="12">
    <source>
        <dbReference type="ARBA" id="ARBA00022989"/>
    </source>
</evidence>
<feature type="transmembrane region" description="Helical" evidence="23">
    <location>
        <begin position="79"/>
        <end position="102"/>
    </location>
</feature>
<keyword evidence="15" id="KW-1015">Disulfide bond</keyword>
<evidence type="ECO:0000256" key="3">
    <source>
        <dbReference type="ARBA" id="ARBA00011738"/>
    </source>
</evidence>
<dbReference type="Pfam" id="PF02267">
    <property type="entry name" value="Rib_hydrolayse"/>
    <property type="match status" value="1"/>
</dbReference>
<name>A0A8I3ME17_CANLF</name>
<dbReference type="EC" id="3.2.2.6" evidence="4"/>
<protein>
    <recommendedName>
        <fullName evidence="6">ADP-ribosyl cyclase/cyclic ADP-ribose hydrolase 1</fullName>
        <ecNumber evidence="5">2.4.99.20</ecNumber>
        <ecNumber evidence="4">3.2.2.6</ecNumber>
    </recommendedName>
    <alternativeName>
        <fullName evidence="21">2'-phospho-ADP-ribosyl cyclase</fullName>
    </alternativeName>
    <alternativeName>
        <fullName evidence="19">2'-phospho-ADP-ribosyl cyclase/2'-phospho-cyclic-ADP-ribose transferase</fullName>
    </alternativeName>
    <alternativeName>
        <fullName evidence="17">2'-phospho-cyclic-ADP-ribose transferase</fullName>
    </alternativeName>
    <alternativeName>
        <fullName evidence="20">ADP-ribosyl cyclase 1</fullName>
    </alternativeName>
    <alternativeName>
        <fullName evidence="18">Cyclic ADP-ribose hydrolase 1</fullName>
    </alternativeName>
</protein>
<reference evidence="24" key="1">
    <citation type="submission" date="2020-03" db="EMBL/GenBank/DDBJ databases">
        <title>Long-read based genome assembly of a Labrador retriever dog.</title>
        <authorList>
            <person name="Eory L."/>
            <person name="Zhang W."/>
            <person name="Schoenebeck J."/>
        </authorList>
    </citation>
    <scope>NUCLEOTIDE SEQUENCE [LARGE SCALE GENOMIC DNA]</scope>
    <source>
        <strain evidence="24">Labrador retriever</strain>
    </source>
</reference>
<comment type="catalytic activity">
    <reaction evidence="22">
        <text>NAD(+) + H2O = ADP-D-ribose + nicotinamide + H(+)</text>
        <dbReference type="Rhea" id="RHEA:16301"/>
        <dbReference type="ChEBI" id="CHEBI:15377"/>
        <dbReference type="ChEBI" id="CHEBI:15378"/>
        <dbReference type="ChEBI" id="CHEBI:17154"/>
        <dbReference type="ChEBI" id="CHEBI:57540"/>
        <dbReference type="ChEBI" id="CHEBI:57967"/>
        <dbReference type="EC" id="3.2.2.6"/>
    </reaction>
</comment>
<evidence type="ECO:0000256" key="21">
    <source>
        <dbReference type="ARBA" id="ARBA00031840"/>
    </source>
</evidence>
<evidence type="ECO:0000256" key="7">
    <source>
        <dbReference type="ARBA" id="ARBA00022679"/>
    </source>
</evidence>
<keyword evidence="14 23" id="KW-0472">Membrane</keyword>
<evidence type="ECO:0000256" key="4">
    <source>
        <dbReference type="ARBA" id="ARBA00011982"/>
    </source>
</evidence>
<keyword evidence="16" id="KW-0325">Glycoprotein</keyword>
<organism evidence="24 25">
    <name type="scientific">Canis lupus familiaris</name>
    <name type="common">Dog</name>
    <name type="synonym">Canis familiaris</name>
    <dbReference type="NCBI Taxonomy" id="9615"/>
    <lineage>
        <taxon>Eukaryota</taxon>
        <taxon>Metazoa</taxon>
        <taxon>Chordata</taxon>
        <taxon>Craniata</taxon>
        <taxon>Vertebrata</taxon>
        <taxon>Euteleostomi</taxon>
        <taxon>Mammalia</taxon>
        <taxon>Eutheria</taxon>
        <taxon>Laurasiatheria</taxon>
        <taxon>Carnivora</taxon>
        <taxon>Caniformia</taxon>
        <taxon>Canidae</taxon>
        <taxon>Canis</taxon>
    </lineage>
</organism>
<dbReference type="GO" id="GO:0005886">
    <property type="term" value="C:plasma membrane"/>
    <property type="evidence" value="ECO:0000318"/>
    <property type="project" value="GO_Central"/>
</dbReference>
<dbReference type="GO" id="GO:0016740">
    <property type="term" value="F:transferase activity"/>
    <property type="evidence" value="ECO:0007669"/>
    <property type="project" value="UniProtKB-KW"/>
</dbReference>
<evidence type="ECO:0000256" key="9">
    <source>
        <dbReference type="ARBA" id="ARBA00022801"/>
    </source>
</evidence>
<dbReference type="Gene3D" id="3.40.50.720">
    <property type="entry name" value="NAD(P)-binding Rossmann-like Domain"/>
    <property type="match status" value="1"/>
</dbReference>
<proteinExistence type="inferred from homology"/>
<evidence type="ECO:0000256" key="1">
    <source>
        <dbReference type="ARBA" id="ARBA00004606"/>
    </source>
</evidence>
<evidence type="ECO:0000256" key="5">
    <source>
        <dbReference type="ARBA" id="ARBA00012600"/>
    </source>
</evidence>
<evidence type="ECO:0000313" key="25">
    <source>
        <dbReference type="Proteomes" id="UP000805418"/>
    </source>
</evidence>
<evidence type="ECO:0000256" key="13">
    <source>
        <dbReference type="ARBA" id="ARBA00023027"/>
    </source>
</evidence>
<comment type="subunit">
    <text evidence="3">Homodimer.</text>
</comment>
<evidence type="ECO:0000256" key="6">
    <source>
        <dbReference type="ARBA" id="ARBA00015644"/>
    </source>
</evidence>
<comment type="similarity">
    <text evidence="2">Belongs to the ADP-ribosyl cyclase family.</text>
</comment>
<reference evidence="24" key="3">
    <citation type="submission" date="2025-09" db="UniProtKB">
        <authorList>
            <consortium name="Ensembl"/>
        </authorList>
    </citation>
    <scope>IDENTIFICATION</scope>
    <source>
        <strain evidence="24">Boxer</strain>
    </source>
</reference>
<evidence type="ECO:0000256" key="2">
    <source>
        <dbReference type="ARBA" id="ARBA00005406"/>
    </source>
</evidence>
<dbReference type="PANTHER" id="PTHR10912:SF5">
    <property type="entry name" value="ADP-RIBOSYL CYCLASE_CYCLIC ADP-RIBOSE HYDROLASE 1"/>
    <property type="match status" value="1"/>
</dbReference>
<dbReference type="PANTHER" id="PTHR10912">
    <property type="entry name" value="ADP-RIBOSYL CYCLASE"/>
    <property type="match status" value="1"/>
</dbReference>
<evidence type="ECO:0000256" key="10">
    <source>
        <dbReference type="ARBA" id="ARBA00022857"/>
    </source>
</evidence>
<evidence type="ECO:0000256" key="19">
    <source>
        <dbReference type="ARBA" id="ARBA00030418"/>
    </source>
</evidence>
<evidence type="ECO:0000256" key="11">
    <source>
        <dbReference type="ARBA" id="ARBA00022968"/>
    </source>
</evidence>
<keyword evidence="11" id="KW-0735">Signal-anchor</keyword>
<dbReference type="Ensembl" id="ENSCAFT00845002237.1">
    <property type="protein sequence ID" value="ENSCAFP00845001770.1"/>
    <property type="gene ID" value="ENSCAFG00845001294.1"/>
</dbReference>
<dbReference type="AlphaFoldDB" id="A0A8I3ME17"/>
<evidence type="ECO:0000256" key="18">
    <source>
        <dbReference type="ARBA" id="ARBA00030272"/>
    </source>
</evidence>
<dbReference type="GeneTree" id="ENSGT00390000017291"/>
<keyword evidence="13" id="KW-0520">NAD</keyword>
<evidence type="ECO:0000313" key="24">
    <source>
        <dbReference type="Ensembl" id="ENSCAFP00845001770.1"/>
    </source>
</evidence>
<evidence type="ECO:0000256" key="17">
    <source>
        <dbReference type="ARBA" id="ARBA00029787"/>
    </source>
</evidence>
<evidence type="ECO:0000256" key="14">
    <source>
        <dbReference type="ARBA" id="ARBA00023136"/>
    </source>
</evidence>